<comment type="caution">
    <text evidence="1">The sequence shown here is derived from an EMBL/GenBank/DDBJ whole genome shotgun (WGS) entry which is preliminary data.</text>
</comment>
<sequence>MLGFTGLWRRGQIQDDSDGLVGGLFSLRRGWVIFSATAAEVRFGFVEDIGPVSYSSAVEANFRLPPEGMDPKDVALRYRLELDPISGLVTRVHLLGRNLSLGLRQSFAAYLHEFSTQAELSGSGHYVFSAYRSAYQLDEQVAYHVLKAGSSSYQCAGKDKKA</sequence>
<reference evidence="1 2" key="1">
    <citation type="journal article" date="2020" name="Cell">
        <title>Large-Scale Comparative Analyses of Tick Genomes Elucidate Their Genetic Diversity and Vector Capacities.</title>
        <authorList>
            <consortium name="Tick Genome and Microbiome Consortium (TIGMIC)"/>
            <person name="Jia N."/>
            <person name="Wang J."/>
            <person name="Shi W."/>
            <person name="Du L."/>
            <person name="Sun Y."/>
            <person name="Zhan W."/>
            <person name="Jiang J.F."/>
            <person name="Wang Q."/>
            <person name="Zhang B."/>
            <person name="Ji P."/>
            <person name="Bell-Sakyi L."/>
            <person name="Cui X.M."/>
            <person name="Yuan T.T."/>
            <person name="Jiang B.G."/>
            <person name="Yang W.F."/>
            <person name="Lam T.T."/>
            <person name="Chang Q.C."/>
            <person name="Ding S.J."/>
            <person name="Wang X.J."/>
            <person name="Zhu J.G."/>
            <person name="Ruan X.D."/>
            <person name="Zhao L."/>
            <person name="Wei J.T."/>
            <person name="Ye R.Z."/>
            <person name="Que T.C."/>
            <person name="Du C.H."/>
            <person name="Zhou Y.H."/>
            <person name="Cheng J.X."/>
            <person name="Dai P.F."/>
            <person name="Guo W.B."/>
            <person name="Han X.H."/>
            <person name="Huang E.J."/>
            <person name="Li L.F."/>
            <person name="Wei W."/>
            <person name="Gao Y.C."/>
            <person name="Liu J.Z."/>
            <person name="Shao H.Z."/>
            <person name="Wang X."/>
            <person name="Wang C.C."/>
            <person name="Yang T.C."/>
            <person name="Huo Q.B."/>
            <person name="Li W."/>
            <person name="Chen H.Y."/>
            <person name="Chen S.E."/>
            <person name="Zhou L.G."/>
            <person name="Ni X.B."/>
            <person name="Tian J.H."/>
            <person name="Sheng Y."/>
            <person name="Liu T."/>
            <person name="Pan Y.S."/>
            <person name="Xia L.Y."/>
            <person name="Li J."/>
            <person name="Zhao F."/>
            <person name="Cao W.C."/>
        </authorList>
    </citation>
    <scope>NUCLEOTIDE SEQUENCE [LARGE SCALE GENOMIC DNA]</scope>
    <source>
        <strain evidence="1">Iper-2018</strain>
    </source>
</reference>
<proteinExistence type="predicted"/>
<organism evidence="1 2">
    <name type="scientific">Ixodes persulcatus</name>
    <name type="common">Taiga tick</name>
    <dbReference type="NCBI Taxonomy" id="34615"/>
    <lineage>
        <taxon>Eukaryota</taxon>
        <taxon>Metazoa</taxon>
        <taxon>Ecdysozoa</taxon>
        <taxon>Arthropoda</taxon>
        <taxon>Chelicerata</taxon>
        <taxon>Arachnida</taxon>
        <taxon>Acari</taxon>
        <taxon>Parasitiformes</taxon>
        <taxon>Ixodida</taxon>
        <taxon>Ixodoidea</taxon>
        <taxon>Ixodidae</taxon>
        <taxon>Ixodinae</taxon>
        <taxon>Ixodes</taxon>
    </lineage>
</organism>
<evidence type="ECO:0000313" key="2">
    <source>
        <dbReference type="Proteomes" id="UP000805193"/>
    </source>
</evidence>
<gene>
    <name evidence="1" type="ORF">HPB47_001452</name>
</gene>
<keyword evidence="2" id="KW-1185">Reference proteome</keyword>
<dbReference type="Proteomes" id="UP000805193">
    <property type="component" value="Unassembled WGS sequence"/>
</dbReference>
<accession>A0AC60PNZ6</accession>
<dbReference type="EMBL" id="JABSTQ010010185">
    <property type="protein sequence ID" value="KAG0422759.1"/>
    <property type="molecule type" value="Genomic_DNA"/>
</dbReference>
<protein>
    <submittedName>
        <fullName evidence="1">Uncharacterized protein</fullName>
    </submittedName>
</protein>
<evidence type="ECO:0000313" key="1">
    <source>
        <dbReference type="EMBL" id="KAG0422759.1"/>
    </source>
</evidence>
<name>A0AC60PNZ6_IXOPE</name>